<dbReference type="Proteomes" id="UP000092993">
    <property type="component" value="Unassembled WGS sequence"/>
</dbReference>
<gene>
    <name evidence="2" type="ORF">A0H81_07265</name>
</gene>
<evidence type="ECO:0000313" key="2">
    <source>
        <dbReference type="EMBL" id="OBZ73029.1"/>
    </source>
</evidence>
<comment type="caution">
    <text evidence="2">The sequence shown here is derived from an EMBL/GenBank/DDBJ whole genome shotgun (WGS) entry which is preliminary data.</text>
</comment>
<feature type="coiled-coil region" evidence="1">
    <location>
        <begin position="63"/>
        <end position="97"/>
    </location>
</feature>
<name>A0A1C7M9G7_GRIFR</name>
<proteinExistence type="predicted"/>
<dbReference type="OrthoDB" id="3222645at2759"/>
<accession>A0A1C7M9G7</accession>
<dbReference type="AlphaFoldDB" id="A0A1C7M9G7"/>
<dbReference type="EMBL" id="LUGG01000007">
    <property type="protein sequence ID" value="OBZ73029.1"/>
    <property type="molecule type" value="Genomic_DNA"/>
</dbReference>
<dbReference type="OMA" id="WDFQHQS"/>
<evidence type="ECO:0000313" key="3">
    <source>
        <dbReference type="Proteomes" id="UP000092993"/>
    </source>
</evidence>
<protein>
    <submittedName>
        <fullName evidence="2">Uncharacterized protein</fullName>
    </submittedName>
</protein>
<evidence type="ECO:0000256" key="1">
    <source>
        <dbReference type="SAM" id="Coils"/>
    </source>
</evidence>
<keyword evidence="1" id="KW-0175">Coiled coil</keyword>
<sequence length="406" mass="46020">MIGDIEEQELDDMRQKADTYLAALKRATARETELLDRHGQDEKEVADLRMQLDQQERHGRQMATQLQVAVDELRQTIAQLQEELHQREQQINEYRLAHQAAAQRENTLVRERETMQALLEARRRELQDAQRYLATSAPVSESDVVRIVHNLNVEVFQTAAAIAESFHIDTKRETAVAEDVVARARGSIGASMVELLQSSHHGDAYLVQIALQVAMSNMAAQVISTWNVESDLVVHRLHEKMVASESQRVAGRWRSLTCWYSRETWSDGHDIVSECTHRFADSLLDILAIAGGDSNSSITPQSFFEDLDPIVRLAIDIRKVTTEDIVASDYAVLYIRPNEEFDQKTMQNEFNSAPSNANDYGRSQVWGTTALGLWRREKDDDSVDGAFKEKTSMKAVVVLEDLAEQL</sequence>
<reference evidence="2 3" key="1">
    <citation type="submission" date="2016-03" db="EMBL/GenBank/DDBJ databases">
        <title>Whole genome sequencing of Grifola frondosa 9006-11.</title>
        <authorList>
            <person name="Min B."/>
            <person name="Park H."/>
            <person name="Kim J.-G."/>
            <person name="Cho H."/>
            <person name="Oh Y.-L."/>
            <person name="Kong W.-S."/>
            <person name="Choi I.-G."/>
        </authorList>
    </citation>
    <scope>NUCLEOTIDE SEQUENCE [LARGE SCALE GENOMIC DNA]</scope>
    <source>
        <strain evidence="2 3">9006-11</strain>
    </source>
</reference>
<organism evidence="2 3">
    <name type="scientific">Grifola frondosa</name>
    <name type="common">Maitake</name>
    <name type="synonym">Polyporus frondosus</name>
    <dbReference type="NCBI Taxonomy" id="5627"/>
    <lineage>
        <taxon>Eukaryota</taxon>
        <taxon>Fungi</taxon>
        <taxon>Dikarya</taxon>
        <taxon>Basidiomycota</taxon>
        <taxon>Agaricomycotina</taxon>
        <taxon>Agaricomycetes</taxon>
        <taxon>Polyporales</taxon>
        <taxon>Grifolaceae</taxon>
        <taxon>Grifola</taxon>
    </lineage>
</organism>
<keyword evidence="3" id="KW-1185">Reference proteome</keyword>